<evidence type="ECO:0000256" key="1">
    <source>
        <dbReference type="SAM" id="Phobius"/>
    </source>
</evidence>
<dbReference type="PANTHER" id="PTHR36205">
    <property type="entry name" value="CHROMOSOME 19, WHOLE GENOME SHOTGUN SEQUENCE"/>
    <property type="match status" value="1"/>
</dbReference>
<proteinExistence type="predicted"/>
<protein>
    <submittedName>
        <fullName evidence="2">Uncharacterized protein</fullName>
    </submittedName>
</protein>
<dbReference type="Pfam" id="PF11885">
    <property type="entry name" value="DUF3405"/>
    <property type="match status" value="1"/>
</dbReference>
<dbReference type="PANTHER" id="PTHR36205:SF2">
    <property type="entry name" value="MAJOR FACILITATOR SUPERFAMILY TRANSPORTER"/>
    <property type="match status" value="1"/>
</dbReference>
<dbReference type="InterPro" id="IPR021822">
    <property type="entry name" value="DUF3405"/>
</dbReference>
<keyword evidence="3" id="KW-1185">Reference proteome</keyword>
<feature type="transmembrane region" description="Helical" evidence="1">
    <location>
        <begin position="24"/>
        <end position="43"/>
    </location>
</feature>
<dbReference type="Proteomes" id="UP001586593">
    <property type="component" value="Unassembled WGS sequence"/>
</dbReference>
<organism evidence="2 3">
    <name type="scientific">Phialemonium thermophilum</name>
    <dbReference type="NCBI Taxonomy" id="223376"/>
    <lineage>
        <taxon>Eukaryota</taxon>
        <taxon>Fungi</taxon>
        <taxon>Dikarya</taxon>
        <taxon>Ascomycota</taxon>
        <taxon>Pezizomycotina</taxon>
        <taxon>Sordariomycetes</taxon>
        <taxon>Sordariomycetidae</taxon>
        <taxon>Cephalothecales</taxon>
        <taxon>Cephalothecaceae</taxon>
        <taxon>Phialemonium</taxon>
    </lineage>
</organism>
<comment type="caution">
    <text evidence="2">The sequence shown here is derived from an EMBL/GenBank/DDBJ whole genome shotgun (WGS) entry which is preliminary data.</text>
</comment>
<evidence type="ECO:0000313" key="2">
    <source>
        <dbReference type="EMBL" id="KAL1845333.1"/>
    </source>
</evidence>
<keyword evidence="1" id="KW-1133">Transmembrane helix</keyword>
<dbReference type="EMBL" id="JAZHXJ010001134">
    <property type="protein sequence ID" value="KAL1845333.1"/>
    <property type="molecule type" value="Genomic_DNA"/>
</dbReference>
<gene>
    <name evidence="2" type="ORF">VTK73DRAFT_658</name>
</gene>
<keyword evidence="1" id="KW-0472">Membrane</keyword>
<keyword evidence="1" id="KW-0812">Transmembrane</keyword>
<sequence length="295" mass="34348">MYITVGRHQWHAPRRLLGGGRTRSLALVLSLSVLSVLVFFVLLPSEWQDVVLPLHRQPAPRRMPVAQPLPPLPDRVPCYGPRRRLLSESPDDELRSAHLDIPYPVPFIGSYDELGLERTWMTPEDRYGPYGYGEEDDDYGRERVSWDAVNWARLQNSCFDRNEARFPAAARWFTNEPRFALRGDSRLPLVRTWDEFNATRRTAIVVRTYNGYRYKPEDMHNLRALVTEASLRTGGEYAVVLLVNIRGPESNVTRSREAYDEAFRKADIPPEFRSIAILWDESLLRSWYPKVEEYR</sequence>
<evidence type="ECO:0000313" key="3">
    <source>
        <dbReference type="Proteomes" id="UP001586593"/>
    </source>
</evidence>
<name>A0ABR3VUH2_9PEZI</name>
<accession>A0ABR3VUH2</accession>
<reference evidence="2 3" key="1">
    <citation type="journal article" date="2024" name="Commun. Biol.">
        <title>Comparative genomic analysis of thermophilic fungi reveals convergent evolutionary adaptations and gene losses.</title>
        <authorList>
            <person name="Steindorff A.S."/>
            <person name="Aguilar-Pontes M.V."/>
            <person name="Robinson A.J."/>
            <person name="Andreopoulos B."/>
            <person name="LaButti K."/>
            <person name="Kuo A."/>
            <person name="Mondo S."/>
            <person name="Riley R."/>
            <person name="Otillar R."/>
            <person name="Haridas S."/>
            <person name="Lipzen A."/>
            <person name="Grimwood J."/>
            <person name="Schmutz J."/>
            <person name="Clum A."/>
            <person name="Reid I.D."/>
            <person name="Moisan M.C."/>
            <person name="Butler G."/>
            <person name="Nguyen T.T.M."/>
            <person name="Dewar K."/>
            <person name="Conant G."/>
            <person name="Drula E."/>
            <person name="Henrissat B."/>
            <person name="Hansel C."/>
            <person name="Singer S."/>
            <person name="Hutchinson M.I."/>
            <person name="de Vries R.P."/>
            <person name="Natvig D.O."/>
            <person name="Powell A.J."/>
            <person name="Tsang A."/>
            <person name="Grigoriev I.V."/>
        </authorList>
    </citation>
    <scope>NUCLEOTIDE SEQUENCE [LARGE SCALE GENOMIC DNA]</scope>
    <source>
        <strain evidence="2 3">ATCC 24622</strain>
    </source>
</reference>